<dbReference type="SUPFAM" id="SSF63748">
    <property type="entry name" value="Tudor/PWWP/MBT"/>
    <property type="match status" value="1"/>
</dbReference>
<dbReference type="PANTHER" id="PTHR12550">
    <property type="entry name" value="HEPATOMA-DERIVED GROWTH FACTOR-RELATED"/>
    <property type="match status" value="1"/>
</dbReference>
<feature type="region of interest" description="Disordered" evidence="1">
    <location>
        <begin position="190"/>
        <end position="214"/>
    </location>
</feature>
<evidence type="ECO:0000313" key="4">
    <source>
        <dbReference type="Proteomes" id="UP001497382"/>
    </source>
</evidence>
<proteinExistence type="predicted"/>
<accession>A0AAV2BDV2</accession>
<dbReference type="AlphaFoldDB" id="A0AAV2BDV2"/>
<feature type="region of interest" description="Disordered" evidence="1">
    <location>
        <begin position="131"/>
        <end position="156"/>
    </location>
</feature>
<dbReference type="Pfam" id="PF00855">
    <property type="entry name" value="PWWP"/>
    <property type="match status" value="1"/>
</dbReference>
<evidence type="ECO:0000256" key="1">
    <source>
        <dbReference type="SAM" id="MobiDB-lite"/>
    </source>
</evidence>
<feature type="compositionally biased region" description="Basic residues" evidence="1">
    <location>
        <begin position="131"/>
        <end position="144"/>
    </location>
</feature>
<dbReference type="PANTHER" id="PTHR12550:SF70">
    <property type="entry name" value="JIL-1 ANCHORING AND STABILIZING PROTEIN, ISOFORM A"/>
    <property type="match status" value="1"/>
</dbReference>
<dbReference type="PROSITE" id="PS50812">
    <property type="entry name" value="PWWP"/>
    <property type="match status" value="1"/>
</dbReference>
<dbReference type="Gene3D" id="2.30.30.140">
    <property type="match status" value="1"/>
</dbReference>
<keyword evidence="4" id="KW-1185">Reference proteome</keyword>
<feature type="domain" description="PWWP" evidence="2">
    <location>
        <begin position="7"/>
        <end position="62"/>
    </location>
</feature>
<evidence type="ECO:0000313" key="3">
    <source>
        <dbReference type="EMBL" id="CAL1294398.1"/>
    </source>
</evidence>
<protein>
    <recommendedName>
        <fullName evidence="2">PWWP domain-containing protein</fullName>
    </recommendedName>
</protein>
<feature type="compositionally biased region" description="Low complexity" evidence="1">
    <location>
        <begin position="145"/>
        <end position="156"/>
    </location>
</feature>
<sequence>MTAKFKAGDLVWAKLRYCLAWPAKVVDHPSGAKKKNCYYVFFYGSENFAWIKAADIWSYKKYYKVQRDVRNSLYRKAVKKISEVYHEEIQSKSDYDFNSNQKRHRTKEEEEERHRKIQNRLKVRLFPKKGTKSKVVKKIKKGKKSSAASDPSSTIPSSSCIISVNVRDYKKVIPYEAVVYLQRCDEGLPSLTRDSDEPEYSCQEDQPPTLLPEH</sequence>
<dbReference type="SMART" id="SM00293">
    <property type="entry name" value="PWWP"/>
    <property type="match status" value="1"/>
</dbReference>
<dbReference type="InterPro" id="IPR000313">
    <property type="entry name" value="PWWP_dom"/>
</dbReference>
<gene>
    <name evidence="3" type="ORF">LARSCL_LOCUS18687</name>
</gene>
<dbReference type="EMBL" id="CAXIEN010000345">
    <property type="protein sequence ID" value="CAL1294398.1"/>
    <property type="molecule type" value="Genomic_DNA"/>
</dbReference>
<comment type="caution">
    <text evidence="3">The sequence shown here is derived from an EMBL/GenBank/DDBJ whole genome shotgun (WGS) entry which is preliminary data.</text>
</comment>
<reference evidence="3 4" key="1">
    <citation type="submission" date="2024-04" db="EMBL/GenBank/DDBJ databases">
        <authorList>
            <person name="Rising A."/>
            <person name="Reimegard J."/>
            <person name="Sonavane S."/>
            <person name="Akerstrom W."/>
            <person name="Nylinder S."/>
            <person name="Hedman E."/>
            <person name="Kallberg Y."/>
        </authorList>
    </citation>
    <scope>NUCLEOTIDE SEQUENCE [LARGE SCALE GENOMIC DNA]</scope>
</reference>
<organism evidence="3 4">
    <name type="scientific">Larinioides sclopetarius</name>
    <dbReference type="NCBI Taxonomy" id="280406"/>
    <lineage>
        <taxon>Eukaryota</taxon>
        <taxon>Metazoa</taxon>
        <taxon>Ecdysozoa</taxon>
        <taxon>Arthropoda</taxon>
        <taxon>Chelicerata</taxon>
        <taxon>Arachnida</taxon>
        <taxon>Araneae</taxon>
        <taxon>Araneomorphae</taxon>
        <taxon>Entelegynae</taxon>
        <taxon>Araneoidea</taxon>
        <taxon>Araneidae</taxon>
        <taxon>Larinioides</taxon>
    </lineage>
</organism>
<name>A0AAV2BDV2_9ARAC</name>
<dbReference type="Proteomes" id="UP001497382">
    <property type="component" value="Unassembled WGS sequence"/>
</dbReference>
<evidence type="ECO:0000259" key="2">
    <source>
        <dbReference type="PROSITE" id="PS50812"/>
    </source>
</evidence>